<dbReference type="Gene3D" id="3.30.300.20">
    <property type="match status" value="1"/>
</dbReference>
<dbReference type="InterPro" id="IPR003718">
    <property type="entry name" value="OsmC/Ohr_fam"/>
</dbReference>
<reference evidence="1 2" key="1">
    <citation type="submission" date="2018-10" db="EMBL/GenBank/DDBJ databases">
        <authorList>
            <person name="Li J."/>
        </authorList>
    </citation>
    <scope>NUCLEOTIDE SEQUENCE [LARGE SCALE GENOMIC DNA]</scope>
    <source>
        <strain evidence="1 2">CCTCC AB209002</strain>
    </source>
</reference>
<keyword evidence="2" id="KW-1185">Reference proteome</keyword>
<dbReference type="InterPro" id="IPR052707">
    <property type="entry name" value="OsmC_Ohr_Peroxiredoxin"/>
</dbReference>
<dbReference type="PANTHER" id="PTHR42830:SF2">
    <property type="entry name" value="OSMC_OHR FAMILY PROTEIN"/>
    <property type="match status" value="1"/>
</dbReference>
<comment type="caution">
    <text evidence="1">The sequence shown here is derived from an EMBL/GenBank/DDBJ whole genome shotgun (WGS) entry which is preliminary data.</text>
</comment>
<protein>
    <submittedName>
        <fullName evidence="1">OsmC family peroxiredoxin</fullName>
    </submittedName>
</protein>
<dbReference type="OrthoDB" id="9795405at2"/>
<dbReference type="Pfam" id="PF02566">
    <property type="entry name" value="OsmC"/>
    <property type="match status" value="1"/>
</dbReference>
<dbReference type="InterPro" id="IPR036102">
    <property type="entry name" value="OsmC/Ohrsf"/>
</dbReference>
<proteinExistence type="predicted"/>
<sequence length="156" mass="16793">MLGEHNYTVGVEWRGNRGTGTSGYRDYSRELLVSAAGKHPIEGSADKPFRGDLSRWNPEELLLAALAQCHLLSYLHVAVTVGVVVTAYEDDATGTMVEDGNSGGAFTEVILRPRVTVADASMADAALAAHERANELCFIARSVNFPVRHEPVIVVA</sequence>
<organism evidence="1 2">
    <name type="scientific">Mycetocola manganoxydans</name>
    <dbReference type="NCBI Taxonomy" id="699879"/>
    <lineage>
        <taxon>Bacteria</taxon>
        <taxon>Bacillati</taxon>
        <taxon>Actinomycetota</taxon>
        <taxon>Actinomycetes</taxon>
        <taxon>Micrococcales</taxon>
        <taxon>Microbacteriaceae</taxon>
        <taxon>Mycetocola</taxon>
    </lineage>
</organism>
<dbReference type="InterPro" id="IPR015946">
    <property type="entry name" value="KH_dom-like_a/b"/>
</dbReference>
<dbReference type="SUPFAM" id="SSF82784">
    <property type="entry name" value="OsmC-like"/>
    <property type="match status" value="1"/>
</dbReference>
<evidence type="ECO:0000313" key="1">
    <source>
        <dbReference type="EMBL" id="RLP73749.1"/>
    </source>
</evidence>
<accession>A0A3L7A0K9</accession>
<dbReference type="AlphaFoldDB" id="A0A3L7A0K9"/>
<name>A0A3L7A0K9_9MICO</name>
<dbReference type="RefSeq" id="WP_121671298.1">
    <property type="nucleotide sequence ID" value="NZ_BMXM01000002.1"/>
</dbReference>
<dbReference type="EMBL" id="RCUV01000001">
    <property type="protein sequence ID" value="RLP73749.1"/>
    <property type="molecule type" value="Genomic_DNA"/>
</dbReference>
<dbReference type="Proteomes" id="UP000270299">
    <property type="component" value="Unassembled WGS sequence"/>
</dbReference>
<gene>
    <name evidence="1" type="ORF">D9V29_00140</name>
</gene>
<dbReference type="PANTHER" id="PTHR42830">
    <property type="entry name" value="OSMOTICALLY INDUCIBLE FAMILY PROTEIN"/>
    <property type="match status" value="1"/>
</dbReference>
<evidence type="ECO:0000313" key="2">
    <source>
        <dbReference type="Proteomes" id="UP000270299"/>
    </source>
</evidence>